<dbReference type="KEGG" id="tdf:H9L22_07600"/>
<sequence length="387" mass="43348">MSTVANRTSSLNAAKAAKNDEFYTQWADIEREVNAYLEYDSDVFRGKVLLLPCDDPEWSNFAKFFALHFVDLGLKKLISTSYAPDSNPALFSYEPTLFEIDDPKFDAAKTRANGKKFVLEPEDINGDGVVNIDDLQWEYLNGDGDFRSAEVTALRDEADIVITNPPFSLFREFITWLVDGGKCFAVVGSSNAITYAEVFPHIRANRLWKGATANSSDMVFGVPKGSMVSEADRLKAKKLGYPSDDERDYTRLGNSCWFTNIDHGRRHEPLQLMTMDDNLRFNKRLIKKLGGDEGYQRYANFDAIEVPYTDAIPSDYAGVMGVPITFLDRYNPDQFEIIGNSEGRLGAALGITPLGPEFAGSQGRTKLGIESTKQAVFKRILIRRKDA</sequence>
<evidence type="ECO:0000313" key="1">
    <source>
        <dbReference type="EMBL" id="QNP57137.1"/>
    </source>
</evidence>
<accession>A0A7H0H9C1</accession>
<dbReference type="EMBL" id="CP060789">
    <property type="protein sequence ID" value="QNP57137.1"/>
    <property type="molecule type" value="Genomic_DNA"/>
</dbReference>
<dbReference type="GO" id="GO:0008168">
    <property type="term" value="F:methyltransferase activity"/>
    <property type="evidence" value="ECO:0007669"/>
    <property type="project" value="UniProtKB-KW"/>
</dbReference>
<reference evidence="1 2" key="1">
    <citation type="submission" date="2020-08" db="EMBL/GenBank/DDBJ databases">
        <title>Genome sequence of Tessaracoccus defluvii JCM 17540T.</title>
        <authorList>
            <person name="Hyun D.-W."/>
            <person name="Bae J.-W."/>
        </authorList>
    </citation>
    <scope>NUCLEOTIDE SEQUENCE [LARGE SCALE GENOMIC DNA]</scope>
    <source>
        <strain evidence="1 2">JCM 17540</strain>
    </source>
</reference>
<dbReference type="AlphaFoldDB" id="A0A7H0H9C1"/>
<evidence type="ECO:0000313" key="2">
    <source>
        <dbReference type="Proteomes" id="UP000516117"/>
    </source>
</evidence>
<gene>
    <name evidence="1" type="ORF">H9L22_07600</name>
</gene>
<proteinExistence type="predicted"/>
<dbReference type="SUPFAM" id="SSF53335">
    <property type="entry name" value="S-adenosyl-L-methionine-dependent methyltransferases"/>
    <property type="match status" value="1"/>
</dbReference>
<dbReference type="Proteomes" id="UP000516117">
    <property type="component" value="Chromosome"/>
</dbReference>
<organism evidence="1 2">
    <name type="scientific">Tessaracoccus defluvii</name>
    <dbReference type="NCBI Taxonomy" id="1285901"/>
    <lineage>
        <taxon>Bacteria</taxon>
        <taxon>Bacillati</taxon>
        <taxon>Actinomycetota</taxon>
        <taxon>Actinomycetes</taxon>
        <taxon>Propionibacteriales</taxon>
        <taxon>Propionibacteriaceae</taxon>
        <taxon>Tessaracoccus</taxon>
    </lineage>
</organism>
<keyword evidence="2" id="KW-1185">Reference proteome</keyword>
<dbReference type="GO" id="GO:0032259">
    <property type="term" value="P:methylation"/>
    <property type="evidence" value="ECO:0007669"/>
    <property type="project" value="UniProtKB-KW"/>
</dbReference>
<dbReference type="REBASE" id="443422">
    <property type="entry name" value="M.Tde17540ORF7600P"/>
</dbReference>
<name>A0A7H0H9C1_9ACTN</name>
<keyword evidence="1" id="KW-0489">Methyltransferase</keyword>
<dbReference type="InterPro" id="IPR025247">
    <property type="entry name" value="EcoRI-like_methylase"/>
</dbReference>
<keyword evidence="1" id="KW-0808">Transferase</keyword>
<protein>
    <submittedName>
        <fullName evidence="1">Adenine-specific methyltransferase EcoRI family protein</fullName>
    </submittedName>
</protein>
<dbReference type="Pfam" id="PF13651">
    <property type="entry name" value="EcoRI_methylase"/>
    <property type="match status" value="1"/>
</dbReference>
<dbReference type="InterPro" id="IPR029063">
    <property type="entry name" value="SAM-dependent_MTases_sf"/>
</dbReference>
<dbReference type="RefSeq" id="WP_187722240.1">
    <property type="nucleotide sequence ID" value="NZ_BAABBL010000012.1"/>
</dbReference>